<dbReference type="PANTHER" id="PTHR13831:SF0">
    <property type="entry name" value="PROTEIN HIRA"/>
    <property type="match status" value="1"/>
</dbReference>
<dbReference type="OrthoDB" id="1741719at2759"/>
<dbReference type="GO" id="GO:0031491">
    <property type="term" value="F:nucleosome binding"/>
    <property type="evidence" value="ECO:0007669"/>
    <property type="project" value="TreeGrafter"/>
</dbReference>
<evidence type="ECO:0000256" key="10">
    <source>
        <dbReference type="RuleBase" id="RU364014"/>
    </source>
</evidence>
<dbReference type="InterPro" id="IPR015943">
    <property type="entry name" value="WD40/YVTN_repeat-like_dom_sf"/>
</dbReference>
<dbReference type="Pfam" id="PF24105">
    <property type="entry name" value="Beta-prop_CAF1B_HIR1"/>
    <property type="match status" value="1"/>
</dbReference>
<dbReference type="PROSITE" id="PS50294">
    <property type="entry name" value="WD_REPEATS_REGION"/>
    <property type="match status" value="2"/>
</dbReference>
<evidence type="ECO:0000256" key="6">
    <source>
        <dbReference type="ARBA" id="ARBA00023015"/>
    </source>
</evidence>
<feature type="repeat" description="WD" evidence="9">
    <location>
        <begin position="163"/>
        <end position="204"/>
    </location>
</feature>
<dbReference type="FunCoup" id="A0A200PZE1">
    <property type="interactions" value="2969"/>
</dbReference>
<dbReference type="CDD" id="cd00200">
    <property type="entry name" value="WD40"/>
    <property type="match status" value="1"/>
</dbReference>
<dbReference type="InterPro" id="IPR001680">
    <property type="entry name" value="WD40_rpt"/>
</dbReference>
<keyword evidence="7 10" id="KW-0804">Transcription</keyword>
<feature type="domain" description="CAF1B/HIR1 beta-propeller" evidence="13">
    <location>
        <begin position="9"/>
        <end position="371"/>
    </location>
</feature>
<evidence type="ECO:0000256" key="9">
    <source>
        <dbReference type="PROSITE-ProRule" id="PRU00221"/>
    </source>
</evidence>
<dbReference type="OMA" id="RGSWDGD"/>
<dbReference type="InterPro" id="IPR011494">
    <property type="entry name" value="HIRA-like_C"/>
</dbReference>
<dbReference type="GO" id="GO:0006355">
    <property type="term" value="P:regulation of DNA-templated transcription"/>
    <property type="evidence" value="ECO:0007669"/>
    <property type="project" value="InterPro"/>
</dbReference>
<dbReference type="InParanoid" id="A0A200PZE1"/>
<evidence type="ECO:0000256" key="3">
    <source>
        <dbReference type="ARBA" id="ARBA00022574"/>
    </source>
</evidence>
<keyword evidence="4 10" id="KW-0677">Repeat</keyword>
<keyword evidence="10" id="KW-0678">Repressor</keyword>
<dbReference type="Pfam" id="PF07569">
    <property type="entry name" value="Hira"/>
    <property type="match status" value="1"/>
</dbReference>
<evidence type="ECO:0000256" key="11">
    <source>
        <dbReference type="SAM" id="MobiDB-lite"/>
    </source>
</evidence>
<feature type="repeat" description="WD" evidence="9">
    <location>
        <begin position="121"/>
        <end position="162"/>
    </location>
</feature>
<dbReference type="InterPro" id="IPR055410">
    <property type="entry name" value="Beta-prop_CAF1B_HIR1"/>
</dbReference>
<evidence type="ECO:0000313" key="14">
    <source>
        <dbReference type="EMBL" id="OVA03590.1"/>
    </source>
</evidence>
<dbReference type="InterPro" id="IPR036322">
    <property type="entry name" value="WD40_repeat_dom_sf"/>
</dbReference>
<dbReference type="GO" id="GO:0006351">
    <property type="term" value="P:DNA-templated transcription"/>
    <property type="evidence" value="ECO:0007669"/>
    <property type="project" value="InterPro"/>
</dbReference>
<dbReference type="AlphaFoldDB" id="A0A200PZE1"/>
<dbReference type="GO" id="GO:0000417">
    <property type="term" value="C:HIR complex"/>
    <property type="evidence" value="ECO:0007669"/>
    <property type="project" value="TreeGrafter"/>
</dbReference>
<name>A0A200PZE1_MACCD</name>
<organism evidence="14 15">
    <name type="scientific">Macleaya cordata</name>
    <name type="common">Five-seeded plume-poppy</name>
    <name type="synonym">Bocconia cordata</name>
    <dbReference type="NCBI Taxonomy" id="56857"/>
    <lineage>
        <taxon>Eukaryota</taxon>
        <taxon>Viridiplantae</taxon>
        <taxon>Streptophyta</taxon>
        <taxon>Embryophyta</taxon>
        <taxon>Tracheophyta</taxon>
        <taxon>Spermatophyta</taxon>
        <taxon>Magnoliopsida</taxon>
        <taxon>Ranunculales</taxon>
        <taxon>Papaveraceae</taxon>
        <taxon>Papaveroideae</taxon>
        <taxon>Macleaya</taxon>
    </lineage>
</organism>
<feature type="region of interest" description="Disordered" evidence="11">
    <location>
        <begin position="455"/>
        <end position="507"/>
    </location>
</feature>
<keyword evidence="3 9" id="KW-0853">WD repeat</keyword>
<feature type="compositionally biased region" description="Basic and acidic residues" evidence="11">
    <location>
        <begin position="482"/>
        <end position="496"/>
    </location>
</feature>
<comment type="function">
    <text evidence="10">Required for replication-independent chromatin assembly and for the periodic repression of histone gene transcription during the cell cycle.</text>
</comment>
<evidence type="ECO:0000256" key="1">
    <source>
        <dbReference type="ARBA" id="ARBA00004123"/>
    </source>
</evidence>
<dbReference type="GO" id="GO:0005634">
    <property type="term" value="C:nucleus"/>
    <property type="evidence" value="ECO:0007669"/>
    <property type="project" value="UniProtKB-SubCell"/>
</dbReference>
<proteinExistence type="inferred from homology"/>
<evidence type="ECO:0000256" key="8">
    <source>
        <dbReference type="ARBA" id="ARBA00023242"/>
    </source>
</evidence>
<comment type="subcellular location">
    <subcellularLocation>
        <location evidence="1 10">Nucleus</location>
    </subcellularLocation>
</comment>
<dbReference type="PROSITE" id="PS50082">
    <property type="entry name" value="WD_REPEATS_2"/>
    <property type="match status" value="3"/>
</dbReference>
<comment type="caution">
    <text evidence="14">The sequence shown here is derived from an EMBL/GenBank/DDBJ whole genome shotgun (WGS) entry which is preliminary data.</text>
</comment>
<dbReference type="SUPFAM" id="SSF50978">
    <property type="entry name" value="WD40 repeat-like"/>
    <property type="match status" value="1"/>
</dbReference>
<keyword evidence="8 10" id="KW-0539">Nucleus</keyword>
<reference evidence="14 15" key="1">
    <citation type="journal article" date="2017" name="Mol. Plant">
        <title>The Genome of Medicinal Plant Macleaya cordata Provides New Insights into Benzylisoquinoline Alkaloids Metabolism.</title>
        <authorList>
            <person name="Liu X."/>
            <person name="Liu Y."/>
            <person name="Huang P."/>
            <person name="Ma Y."/>
            <person name="Qing Z."/>
            <person name="Tang Q."/>
            <person name="Cao H."/>
            <person name="Cheng P."/>
            <person name="Zheng Y."/>
            <person name="Yuan Z."/>
            <person name="Zhou Y."/>
            <person name="Liu J."/>
            <person name="Tang Z."/>
            <person name="Zhuo Y."/>
            <person name="Zhang Y."/>
            <person name="Yu L."/>
            <person name="Huang J."/>
            <person name="Yang P."/>
            <person name="Peng Q."/>
            <person name="Zhang J."/>
            <person name="Jiang W."/>
            <person name="Zhang Z."/>
            <person name="Lin K."/>
            <person name="Ro D.K."/>
            <person name="Chen X."/>
            <person name="Xiong X."/>
            <person name="Shang Y."/>
            <person name="Huang S."/>
            <person name="Zeng J."/>
        </authorList>
    </citation>
    <scope>NUCLEOTIDE SEQUENCE [LARGE SCALE GENOMIC DNA]</scope>
    <source>
        <strain evidence="15">cv. BLH2017</strain>
        <tissue evidence="14">Root</tissue>
    </source>
</reference>
<comment type="similarity">
    <text evidence="2 10">Belongs to the WD repeat HIR1 family.</text>
</comment>
<dbReference type="SMART" id="SM00320">
    <property type="entry name" value="WD40"/>
    <property type="match status" value="6"/>
</dbReference>
<accession>A0A200PZE1</accession>
<dbReference type="PROSITE" id="PS00678">
    <property type="entry name" value="WD_REPEATS_1"/>
    <property type="match status" value="1"/>
</dbReference>
<evidence type="ECO:0000256" key="2">
    <source>
        <dbReference type="ARBA" id="ARBA00007306"/>
    </source>
</evidence>
<keyword evidence="6 10" id="KW-0805">Transcription regulation</keyword>
<feature type="region of interest" description="Disordered" evidence="11">
    <location>
        <begin position="970"/>
        <end position="1011"/>
    </location>
</feature>
<evidence type="ECO:0000256" key="7">
    <source>
        <dbReference type="ARBA" id="ARBA00023163"/>
    </source>
</evidence>
<dbReference type="GO" id="GO:0000785">
    <property type="term" value="C:chromatin"/>
    <property type="evidence" value="ECO:0007669"/>
    <property type="project" value="TreeGrafter"/>
</dbReference>
<feature type="region of interest" description="Disordered" evidence="11">
    <location>
        <begin position="524"/>
        <end position="568"/>
    </location>
</feature>
<dbReference type="InterPro" id="IPR031120">
    <property type="entry name" value="HIR1-like"/>
</dbReference>
<dbReference type="InterPro" id="IPR019775">
    <property type="entry name" value="WD40_repeat_CS"/>
</dbReference>
<evidence type="ECO:0000256" key="4">
    <source>
        <dbReference type="ARBA" id="ARBA00022737"/>
    </source>
</evidence>
<evidence type="ECO:0000259" key="12">
    <source>
        <dbReference type="Pfam" id="PF07569"/>
    </source>
</evidence>
<dbReference type="GO" id="GO:0006338">
    <property type="term" value="P:chromatin remodeling"/>
    <property type="evidence" value="ECO:0007669"/>
    <property type="project" value="InterPro"/>
</dbReference>
<sequence>MIAEKPNWIKHEGMQIFSVDIQPGGLRFATGGGDHKVRIWNMKCVSKDTEDDQSTQKLLATLRDHFGSVNCVRWAKHGRFVASGSDDQVILIHERKPGSGTTEFGSGEPPDIENWKVTMTLRGHTADVVDLNWSPDDSILASGSLDNTVHIWNMSNGICTAVLRGHSSLVKGVAWDPIGSFIASQSDDKTVIFWRTSDWSLAHRTDGHWAKSLGSTFFRRLGWSPCGHFITTTHGFQKPRHSAPVLERGEWTATFDFLGHNAPIIVVKFNHSMFRKNFSNGQDVKAVPVGWANGASKNAGKESQPYNVIAIGSQDRTITVWTTASARPLFVAKHFFTQSVVDLSWSPDGYALFACSLDGTVATFHFEAKELGHKLTDAELDEFKRTRYGDGRGRQANLAESPAQLLLEAASTKQSPSKKVSPVVQENLVPGKSSEGLGVSNVDPSHLKVSQIQVEDGKKNGGTSGDGLNKVAVSARNSSPVKQREYRRPDGRKRIIPEAVGASNRQESISDGAQVFAHLTNQKGDNGAVLADNGVREGSHKRPFGGSSEANNQAGKSGHGGDKDRSGVTARAAFSESLVIEKVPISASSDGKINVQSSQAASSSVLSIRVFNNKEGEDSIPLCLEARPVDQAVNDVVGVGNTCVRKETEVTCRRGAETLWSDRMSGRVTVLAGNVNFWAVGCEDSCLQVYTRCGRRAMPTMMMGSSAIFIDCDECWKLLLVTKNGSLYVWDLFNRTCLLHNSLTSLFTSGDISSAKGVDTIKVITARLSKSGSPLVVLATRHAFLFDMGLMCWLRIADDCFPASNFASSWNLGSVQNGELAALQVEVGKFLARKPSWSRVTDDGVQTRAHLETQMASSLALKSPTEYRQCLLSYVRFLAREADESRLREVCEGFLGPPTGMAESTSSDPQNPAWDPTVLGMRKHKLLREDILPAMASNRKVQRLLNEFMDLLSEYESNETTVDQVRPILPAATDQVDPIPPATTDQEEPSQPQPVAKQVDPAAPPLKDSGS</sequence>
<evidence type="ECO:0000313" key="15">
    <source>
        <dbReference type="Proteomes" id="UP000195402"/>
    </source>
</evidence>
<protein>
    <recommendedName>
        <fullName evidence="10">Protein HIRA</fullName>
    </recommendedName>
</protein>
<feature type="domain" description="Protein HIRA-like C-terminal" evidence="12">
    <location>
        <begin position="694"/>
        <end position="893"/>
    </location>
</feature>
<dbReference type="EMBL" id="MVGT01003660">
    <property type="protein sequence ID" value="OVA03590.1"/>
    <property type="molecule type" value="Genomic_DNA"/>
</dbReference>
<evidence type="ECO:0000256" key="5">
    <source>
        <dbReference type="ARBA" id="ARBA00022853"/>
    </source>
</evidence>
<keyword evidence="5 10" id="KW-0156">Chromatin regulator</keyword>
<evidence type="ECO:0000259" key="13">
    <source>
        <dbReference type="Pfam" id="PF24105"/>
    </source>
</evidence>
<dbReference type="FunFam" id="2.130.10.10:FF:000418">
    <property type="entry name" value="Protein HIRA"/>
    <property type="match status" value="1"/>
</dbReference>
<dbReference type="FunFam" id="2.130.10.10:FF:000354">
    <property type="entry name" value="Protein HIRA"/>
    <property type="match status" value="1"/>
</dbReference>
<dbReference type="STRING" id="56857.A0A200PZE1"/>
<dbReference type="Gene3D" id="2.130.10.10">
    <property type="entry name" value="YVTN repeat-like/Quinoprotein amine dehydrogenase"/>
    <property type="match status" value="2"/>
</dbReference>
<feature type="repeat" description="WD" evidence="9">
    <location>
        <begin position="9"/>
        <end position="43"/>
    </location>
</feature>
<dbReference type="PANTHER" id="PTHR13831">
    <property type="entry name" value="MEMBER OF THE HIR1 FAMILY OF WD-REPEAT PROTEINS"/>
    <property type="match status" value="1"/>
</dbReference>
<gene>
    <name evidence="14" type="ORF">BVC80_1651g97</name>
</gene>
<keyword evidence="15" id="KW-1185">Reference proteome</keyword>
<dbReference type="Proteomes" id="UP000195402">
    <property type="component" value="Unassembled WGS sequence"/>
</dbReference>